<gene>
    <name evidence="1" type="ORF">S01H1_16594</name>
</gene>
<reference evidence="1" key="1">
    <citation type="journal article" date="2014" name="Front. Microbiol.">
        <title>High frequency of phylogenetically diverse reductive dehalogenase-homologous genes in deep subseafloor sedimentary metagenomes.</title>
        <authorList>
            <person name="Kawai M."/>
            <person name="Futagami T."/>
            <person name="Toyoda A."/>
            <person name="Takaki Y."/>
            <person name="Nishi S."/>
            <person name="Hori S."/>
            <person name="Arai W."/>
            <person name="Tsubouchi T."/>
            <person name="Morono Y."/>
            <person name="Uchiyama I."/>
            <person name="Ito T."/>
            <person name="Fujiyama A."/>
            <person name="Inagaki F."/>
            <person name="Takami H."/>
        </authorList>
    </citation>
    <scope>NUCLEOTIDE SEQUENCE</scope>
    <source>
        <strain evidence="1">Expedition CK06-06</strain>
    </source>
</reference>
<name>X0U3M7_9ZZZZ</name>
<comment type="caution">
    <text evidence="1">The sequence shown here is derived from an EMBL/GenBank/DDBJ whole genome shotgun (WGS) entry which is preliminary data.</text>
</comment>
<proteinExistence type="predicted"/>
<organism evidence="1">
    <name type="scientific">marine sediment metagenome</name>
    <dbReference type="NCBI Taxonomy" id="412755"/>
    <lineage>
        <taxon>unclassified sequences</taxon>
        <taxon>metagenomes</taxon>
        <taxon>ecological metagenomes</taxon>
    </lineage>
</organism>
<evidence type="ECO:0000313" key="1">
    <source>
        <dbReference type="EMBL" id="GAF83075.1"/>
    </source>
</evidence>
<protein>
    <submittedName>
        <fullName evidence="1">Uncharacterized protein</fullName>
    </submittedName>
</protein>
<accession>X0U3M7</accession>
<sequence length="84" mass="9419">MDSQDLLEHLAELAAQLGISVRRTDLGGSGGSLINLRGQQILFIDTLADPDDQLERLIPDFARLGDLDQIYIIPELRQLLDQYK</sequence>
<dbReference type="AlphaFoldDB" id="X0U3M7"/>
<dbReference type="EMBL" id="BARS01008738">
    <property type="protein sequence ID" value="GAF83075.1"/>
    <property type="molecule type" value="Genomic_DNA"/>
</dbReference>